<protein>
    <submittedName>
        <fullName evidence="9">Cobalamin (Vitamin B12) biosynthesis CbiM protein</fullName>
    </submittedName>
</protein>
<evidence type="ECO:0000259" key="8">
    <source>
        <dbReference type="Pfam" id="PF13190"/>
    </source>
</evidence>
<evidence type="ECO:0000256" key="7">
    <source>
        <dbReference type="SAM" id="Phobius"/>
    </source>
</evidence>
<evidence type="ECO:0000313" key="10">
    <source>
        <dbReference type="Proteomes" id="UP000019426"/>
    </source>
</evidence>
<dbReference type="RefSeq" id="WP_044036001.1">
    <property type="nucleotide sequence ID" value="NZ_HG917868.1"/>
</dbReference>
<reference evidence="9 10" key="1">
    <citation type="submission" date="2013-11" db="EMBL/GenBank/DDBJ databases">
        <title>Complete genome sequence of Clostridum sp. M2/40.</title>
        <authorList>
            <person name="Wibberg D."/>
            <person name="Puehler A."/>
            <person name="Schlueter A."/>
        </authorList>
    </citation>
    <scope>NUCLEOTIDE SEQUENCE [LARGE SCALE GENOMIC DNA]</scope>
    <source>
        <strain evidence="10">M2/40</strain>
    </source>
</reference>
<comment type="subcellular location">
    <subcellularLocation>
        <location evidence="1">Cell membrane</location>
        <topology evidence="1">Multi-pass membrane protein</topology>
    </subcellularLocation>
</comment>
<evidence type="ECO:0000256" key="2">
    <source>
        <dbReference type="ARBA" id="ARBA00022448"/>
    </source>
</evidence>
<dbReference type="OrthoDB" id="5395048at2"/>
<dbReference type="PATRIC" id="fig|1216932.3.peg.380"/>
<keyword evidence="6 7" id="KW-0472">Membrane</keyword>
<feature type="domain" description="PDGLE" evidence="8">
    <location>
        <begin position="225"/>
        <end position="324"/>
    </location>
</feature>
<keyword evidence="2" id="KW-0813">Transport</keyword>
<dbReference type="AlphaFoldDB" id="W6RVD4"/>
<dbReference type="PANTHER" id="PTHR34229">
    <property type="entry name" value="METAL TRANSPORT PROTEIN HI_1621-RELATED"/>
    <property type="match status" value="1"/>
</dbReference>
<dbReference type="PANTHER" id="PTHR34229:SF1">
    <property type="entry name" value="METAL TRANSPORT PROTEIN HI_1621-RELATED"/>
    <property type="match status" value="1"/>
</dbReference>
<name>W6RVD4_9CLOT</name>
<dbReference type="Proteomes" id="UP000019426">
    <property type="component" value="Chromosome M2/40_rep1"/>
</dbReference>
<dbReference type="KEGG" id="clt:CM240_0397"/>
<accession>W6RVD4</accession>
<evidence type="ECO:0000256" key="6">
    <source>
        <dbReference type="ARBA" id="ARBA00023136"/>
    </source>
</evidence>
<sequence length="331" mass="35715">MHMADALITPLVGVTMTVATVGISAYSTKKIRKELEFDKKIPLMGVVGSFIFAAQMINFTIPGTGSSGHIGGGLLLAILLGPEAGFLSILSVLLIQALFFGDGGLLALGCNAINMGFFSCFIGYRLIYSKILSKGYSKKRIYFASILAAVISLQLGSFSVVVETVVSGITELPFSTFLIFMQPIHFIIAVVEGAITAILINFIWSHRPELLEKNNSSTVKKVSRKKIVMVFLLGALIVGGGLSIFASSNPDGLEWSILKTTGREEIVRNNEIHEKVASIQEKTTILPEYNLRNEVLGKFGTTVAGVIGVVITISFVLLLGLLSKKRKVIKE</sequence>
<evidence type="ECO:0000256" key="3">
    <source>
        <dbReference type="ARBA" id="ARBA00022475"/>
    </source>
</evidence>
<organism evidence="9 10">
    <name type="scientific">Clostridium bornimense</name>
    <dbReference type="NCBI Taxonomy" id="1216932"/>
    <lineage>
        <taxon>Bacteria</taxon>
        <taxon>Bacillati</taxon>
        <taxon>Bacillota</taxon>
        <taxon>Clostridia</taxon>
        <taxon>Eubacteriales</taxon>
        <taxon>Clostridiaceae</taxon>
        <taxon>Clostridium</taxon>
    </lineage>
</organism>
<dbReference type="EMBL" id="HG917868">
    <property type="protein sequence ID" value="CDM67564.1"/>
    <property type="molecule type" value="Genomic_DNA"/>
</dbReference>
<dbReference type="Pfam" id="PF13190">
    <property type="entry name" value="PDGLE"/>
    <property type="match status" value="1"/>
</dbReference>
<feature type="transmembrane region" description="Helical" evidence="7">
    <location>
        <begin position="227"/>
        <end position="246"/>
    </location>
</feature>
<keyword evidence="3" id="KW-1003">Cell membrane</keyword>
<dbReference type="eggNOG" id="COG0310">
    <property type="taxonomic scope" value="Bacteria"/>
</dbReference>
<dbReference type="GO" id="GO:0000041">
    <property type="term" value="P:transition metal ion transport"/>
    <property type="evidence" value="ECO:0007669"/>
    <property type="project" value="InterPro"/>
</dbReference>
<evidence type="ECO:0000313" key="9">
    <source>
        <dbReference type="EMBL" id="CDM67564.1"/>
    </source>
</evidence>
<proteinExistence type="predicted"/>
<evidence type="ECO:0000256" key="4">
    <source>
        <dbReference type="ARBA" id="ARBA00022692"/>
    </source>
</evidence>
<feature type="transmembrane region" description="Helical" evidence="7">
    <location>
        <begin position="41"/>
        <end position="61"/>
    </location>
</feature>
<feature type="transmembrane region" description="Helical" evidence="7">
    <location>
        <begin position="182"/>
        <end position="206"/>
    </location>
</feature>
<evidence type="ECO:0000256" key="5">
    <source>
        <dbReference type="ARBA" id="ARBA00022989"/>
    </source>
</evidence>
<dbReference type="HOGENOM" id="CLU_052508_0_1_9"/>
<feature type="transmembrane region" description="Helical" evidence="7">
    <location>
        <begin position="299"/>
        <end position="322"/>
    </location>
</feature>
<dbReference type="InterPro" id="IPR025937">
    <property type="entry name" value="PDGLE_dom"/>
</dbReference>
<keyword evidence="5 7" id="KW-1133">Transmembrane helix</keyword>
<feature type="transmembrane region" description="Helical" evidence="7">
    <location>
        <begin position="73"/>
        <end position="99"/>
    </location>
</feature>
<keyword evidence="4 7" id="KW-0812">Transmembrane</keyword>
<feature type="transmembrane region" description="Helical" evidence="7">
    <location>
        <begin position="105"/>
        <end position="128"/>
    </location>
</feature>
<dbReference type="STRING" id="1216932.CM240_0397"/>
<dbReference type="Pfam" id="PF01891">
    <property type="entry name" value="CbiM"/>
    <property type="match status" value="1"/>
</dbReference>
<dbReference type="GO" id="GO:0005886">
    <property type="term" value="C:plasma membrane"/>
    <property type="evidence" value="ECO:0007669"/>
    <property type="project" value="UniProtKB-SubCell"/>
</dbReference>
<gene>
    <name evidence="9" type="ORF">CM240_0397</name>
</gene>
<dbReference type="InterPro" id="IPR002751">
    <property type="entry name" value="CbiM/NikMN"/>
</dbReference>
<dbReference type="Gene3D" id="1.10.1760.20">
    <property type="match status" value="1"/>
</dbReference>
<feature type="transmembrane region" description="Helical" evidence="7">
    <location>
        <begin position="140"/>
        <end position="162"/>
    </location>
</feature>
<evidence type="ECO:0000256" key="1">
    <source>
        <dbReference type="ARBA" id="ARBA00004651"/>
    </source>
</evidence>
<keyword evidence="10" id="KW-1185">Reference proteome</keyword>